<dbReference type="PROSITE" id="PS50176">
    <property type="entry name" value="ARM_REPEAT"/>
    <property type="match status" value="1"/>
</dbReference>
<dbReference type="SUPFAM" id="SSF48371">
    <property type="entry name" value="ARM repeat"/>
    <property type="match status" value="1"/>
</dbReference>
<dbReference type="HOGENOM" id="CLU_037769_3_0_1"/>
<organism evidence="6 7">
    <name type="scientific">Megaselia scalaris</name>
    <name type="common">Humpbacked fly</name>
    <name type="synonym">Phora scalaris</name>
    <dbReference type="NCBI Taxonomy" id="36166"/>
    <lineage>
        <taxon>Eukaryota</taxon>
        <taxon>Metazoa</taxon>
        <taxon>Ecdysozoa</taxon>
        <taxon>Arthropoda</taxon>
        <taxon>Hexapoda</taxon>
        <taxon>Insecta</taxon>
        <taxon>Pterygota</taxon>
        <taxon>Neoptera</taxon>
        <taxon>Endopterygota</taxon>
        <taxon>Diptera</taxon>
        <taxon>Brachycera</taxon>
        <taxon>Muscomorpha</taxon>
        <taxon>Platypezoidea</taxon>
        <taxon>Phoridae</taxon>
        <taxon>Megaseliini</taxon>
        <taxon>Megaselia</taxon>
    </lineage>
</organism>
<feature type="domain" description="Protein HGH1 C-terminal" evidence="5">
    <location>
        <begin position="256"/>
        <end position="313"/>
    </location>
</feature>
<dbReference type="InterPro" id="IPR016024">
    <property type="entry name" value="ARM-type_fold"/>
</dbReference>
<dbReference type="InterPro" id="IPR000225">
    <property type="entry name" value="Armadillo"/>
</dbReference>
<proteinExistence type="inferred from homology"/>
<dbReference type="EnsemblMetazoa" id="MESCA003575-RA">
    <property type="protein sequence ID" value="MESCA003575-PA"/>
    <property type="gene ID" value="MESCA003575"/>
</dbReference>
<evidence type="ECO:0000313" key="7">
    <source>
        <dbReference type="Proteomes" id="UP000015102"/>
    </source>
</evidence>
<name>T1GJC9_MEGSC</name>
<dbReference type="STRING" id="36166.T1GJC9"/>
<dbReference type="InterPro" id="IPR007205">
    <property type="entry name" value="Protein_HGH1_N"/>
</dbReference>
<reference evidence="6" key="2">
    <citation type="submission" date="2015-06" db="UniProtKB">
        <authorList>
            <consortium name="EnsemblMetazoa"/>
        </authorList>
    </citation>
    <scope>IDENTIFICATION</scope>
</reference>
<dbReference type="OMA" id="MCILLTN"/>
<dbReference type="Gene3D" id="1.25.10.10">
    <property type="entry name" value="Leucine-rich Repeat Variant"/>
    <property type="match status" value="1"/>
</dbReference>
<dbReference type="InterPro" id="IPR011989">
    <property type="entry name" value="ARM-like"/>
</dbReference>
<evidence type="ECO:0000259" key="4">
    <source>
        <dbReference type="Pfam" id="PF04063"/>
    </source>
</evidence>
<keyword evidence="7" id="KW-1185">Reference proteome</keyword>
<dbReference type="Pfam" id="PF04063">
    <property type="entry name" value="DUF383"/>
    <property type="match status" value="2"/>
</dbReference>
<dbReference type="EMBL" id="CAQQ02123756">
    <property type="status" value="NOT_ANNOTATED_CDS"/>
    <property type="molecule type" value="Genomic_DNA"/>
</dbReference>
<reference evidence="7" key="1">
    <citation type="submission" date="2013-02" db="EMBL/GenBank/DDBJ databases">
        <authorList>
            <person name="Hughes D."/>
        </authorList>
    </citation>
    <scope>NUCLEOTIDE SEQUENCE</scope>
    <source>
        <strain>Durham</strain>
        <strain evidence="7">NC isolate 2 -- Noor lab</strain>
    </source>
</reference>
<evidence type="ECO:0000256" key="2">
    <source>
        <dbReference type="ARBA" id="ARBA00014076"/>
    </source>
</evidence>
<protein>
    <recommendedName>
        <fullName evidence="2">Protein HGH1 homolog</fullName>
    </recommendedName>
</protein>
<feature type="domain" description="Protein HGH1 N-terminal" evidence="4">
    <location>
        <begin position="204"/>
        <end position="250"/>
    </location>
</feature>
<dbReference type="InterPro" id="IPR007206">
    <property type="entry name" value="Protein_HGH1_C"/>
</dbReference>
<evidence type="ECO:0000259" key="5">
    <source>
        <dbReference type="Pfam" id="PF04064"/>
    </source>
</evidence>
<accession>T1GJC9</accession>
<dbReference type="PANTHER" id="PTHR13387:SF9">
    <property type="entry name" value="PROTEIN HGH1 HOMOLOG"/>
    <property type="match status" value="1"/>
</dbReference>
<sequence length="341" mass="39097">METLQELIQFLHPSQRLDLKAVATMHVLGLTGTPEGKEVIFKVPEVVRLLFQLSEDSAESVAKDAVLALINLTSEEEDANKIFQEASKMDPKFNLTSKAVSVITNENSALSDPWTMVLSNLTRVENIVGEVLDELEKDDKSILSLAKAFSKVDYNKKGSKLHYLGPIFCNLTQTSRGRELVCKSKYNLLDRLIPFTNFEDSIWEKDDILFAILYPLAGPEEFTDEENEKFPMELQFLGEEKKREEDSDLRIMLLESLLQLCAKKKYREILRNKGVYEILREYHKWEAKVGSDKNALLACENVVDILIKKEEEIGLDNYREVEVPDHLSKQFVEDDIDFVKN</sequence>
<dbReference type="PANTHER" id="PTHR13387">
    <property type="entry name" value="PROTEIN HGH1 HOMOLOG"/>
    <property type="match status" value="1"/>
</dbReference>
<evidence type="ECO:0000256" key="1">
    <source>
        <dbReference type="ARBA" id="ARBA00006712"/>
    </source>
</evidence>
<dbReference type="InterPro" id="IPR039717">
    <property type="entry name" value="Hgh1"/>
</dbReference>
<comment type="similarity">
    <text evidence="1">Belongs to the HGH1 family.</text>
</comment>
<dbReference type="Pfam" id="PF04064">
    <property type="entry name" value="DUF384"/>
    <property type="match status" value="1"/>
</dbReference>
<evidence type="ECO:0000256" key="3">
    <source>
        <dbReference type="PROSITE-ProRule" id="PRU00259"/>
    </source>
</evidence>
<feature type="domain" description="Protein HGH1 N-terminal" evidence="4">
    <location>
        <begin position="103"/>
        <end position="202"/>
    </location>
</feature>
<feature type="repeat" description="ARM" evidence="3">
    <location>
        <begin position="41"/>
        <end position="87"/>
    </location>
</feature>
<evidence type="ECO:0000313" key="6">
    <source>
        <dbReference type="EnsemblMetazoa" id="MESCA003575-PA"/>
    </source>
</evidence>
<dbReference type="Proteomes" id="UP000015102">
    <property type="component" value="Unassembled WGS sequence"/>
</dbReference>
<dbReference type="AlphaFoldDB" id="T1GJC9"/>